<gene>
    <name evidence="6" type="ORF">AB1Y20_013896</name>
</gene>
<sequence length="322" mass="35113">MWLPPLFLSLLSSLPVATSADAPPPPLILDGDASKPMPALGFGTCCRKSAHGAPLVRSAKAFLAEGGRLIDTAQMYANHAEIARAVREAGVPRGELWLTSKVNTKEVRTREATRRSVHQSARELGVEYIDLMLIHGMWTISEEEAVEVWRGLLDAKKDGVVRHVGVSNFEKRHIQRLVADTGVRPSALQLEYHPWSGSEVDELVAWCQQQGIAVTAYGSLGGSANGARGEAVARLAAARHVTAAQLLLRWGTSRGVAVIPGATSVEHIRANLNLPPLRLSEEELRILRSQETRPAKFTSWLNLPSELGQRAHHKGSRRRLVG</sequence>
<evidence type="ECO:0000313" key="7">
    <source>
        <dbReference type="Proteomes" id="UP001515480"/>
    </source>
</evidence>
<evidence type="ECO:0000256" key="3">
    <source>
        <dbReference type="ARBA" id="ARBA00023002"/>
    </source>
</evidence>
<evidence type="ECO:0000313" key="6">
    <source>
        <dbReference type="EMBL" id="KAL1498581.1"/>
    </source>
</evidence>
<keyword evidence="3" id="KW-0560">Oxidoreductase</keyword>
<evidence type="ECO:0000259" key="5">
    <source>
        <dbReference type="Pfam" id="PF00248"/>
    </source>
</evidence>
<proteinExistence type="inferred from homology"/>
<feature type="signal peptide" evidence="4">
    <location>
        <begin position="1"/>
        <end position="20"/>
    </location>
</feature>
<dbReference type="EMBL" id="JBGBPQ010000027">
    <property type="protein sequence ID" value="KAL1498581.1"/>
    <property type="molecule type" value="Genomic_DNA"/>
</dbReference>
<reference evidence="6 7" key="1">
    <citation type="journal article" date="2024" name="Science">
        <title>Giant polyketide synthase enzymes in the biosynthesis of giant marine polyether toxins.</title>
        <authorList>
            <person name="Fallon T.R."/>
            <person name="Shende V.V."/>
            <person name="Wierzbicki I.H."/>
            <person name="Pendleton A.L."/>
            <person name="Watervoot N.F."/>
            <person name="Auber R.P."/>
            <person name="Gonzalez D.J."/>
            <person name="Wisecaver J.H."/>
            <person name="Moore B.S."/>
        </authorList>
    </citation>
    <scope>NUCLEOTIDE SEQUENCE [LARGE SCALE GENOMIC DNA]</scope>
    <source>
        <strain evidence="6 7">12B1</strain>
    </source>
</reference>
<keyword evidence="7" id="KW-1185">Reference proteome</keyword>
<organism evidence="6 7">
    <name type="scientific">Prymnesium parvum</name>
    <name type="common">Toxic golden alga</name>
    <dbReference type="NCBI Taxonomy" id="97485"/>
    <lineage>
        <taxon>Eukaryota</taxon>
        <taxon>Haptista</taxon>
        <taxon>Haptophyta</taxon>
        <taxon>Prymnesiophyceae</taxon>
        <taxon>Prymnesiales</taxon>
        <taxon>Prymnesiaceae</taxon>
        <taxon>Prymnesium</taxon>
    </lineage>
</organism>
<dbReference type="SUPFAM" id="SSF51430">
    <property type="entry name" value="NAD(P)-linked oxidoreductase"/>
    <property type="match status" value="1"/>
</dbReference>
<dbReference type="AlphaFoldDB" id="A0AB34II66"/>
<dbReference type="InterPro" id="IPR020471">
    <property type="entry name" value="AKR"/>
</dbReference>
<dbReference type="PANTHER" id="PTHR43827">
    <property type="entry name" value="2,5-DIKETO-D-GLUCONIC ACID REDUCTASE"/>
    <property type="match status" value="1"/>
</dbReference>
<protein>
    <recommendedName>
        <fullName evidence="5">NADP-dependent oxidoreductase domain-containing protein</fullName>
    </recommendedName>
</protein>
<comment type="caution">
    <text evidence="6">The sequence shown here is derived from an EMBL/GenBank/DDBJ whole genome shotgun (WGS) entry which is preliminary data.</text>
</comment>
<dbReference type="Proteomes" id="UP001515480">
    <property type="component" value="Unassembled WGS sequence"/>
</dbReference>
<feature type="chain" id="PRO_5044235434" description="NADP-dependent oxidoreductase domain-containing protein" evidence="4">
    <location>
        <begin position="21"/>
        <end position="322"/>
    </location>
</feature>
<evidence type="ECO:0000256" key="2">
    <source>
        <dbReference type="ARBA" id="ARBA00022857"/>
    </source>
</evidence>
<accession>A0AB34II66</accession>
<dbReference type="Gene3D" id="3.20.20.100">
    <property type="entry name" value="NADP-dependent oxidoreductase domain"/>
    <property type="match status" value="1"/>
</dbReference>
<keyword evidence="2" id="KW-0521">NADP</keyword>
<dbReference type="Pfam" id="PF00248">
    <property type="entry name" value="Aldo_ket_red"/>
    <property type="match status" value="1"/>
</dbReference>
<dbReference type="PROSITE" id="PS00062">
    <property type="entry name" value="ALDOKETO_REDUCTASE_2"/>
    <property type="match status" value="1"/>
</dbReference>
<evidence type="ECO:0000256" key="4">
    <source>
        <dbReference type="SAM" id="SignalP"/>
    </source>
</evidence>
<dbReference type="GO" id="GO:0016616">
    <property type="term" value="F:oxidoreductase activity, acting on the CH-OH group of donors, NAD or NADP as acceptor"/>
    <property type="evidence" value="ECO:0007669"/>
    <property type="project" value="UniProtKB-ARBA"/>
</dbReference>
<comment type="similarity">
    <text evidence="1">Belongs to the aldo/keto reductase family.</text>
</comment>
<dbReference type="PRINTS" id="PR00069">
    <property type="entry name" value="ALDKETRDTASE"/>
</dbReference>
<name>A0AB34II66_PRYPA</name>
<dbReference type="InterPro" id="IPR036812">
    <property type="entry name" value="NAD(P)_OxRdtase_dom_sf"/>
</dbReference>
<evidence type="ECO:0000256" key="1">
    <source>
        <dbReference type="ARBA" id="ARBA00007905"/>
    </source>
</evidence>
<dbReference type="CDD" id="cd19071">
    <property type="entry name" value="AKR_AKR1-5-like"/>
    <property type="match status" value="1"/>
</dbReference>
<dbReference type="InterPro" id="IPR018170">
    <property type="entry name" value="Aldo/ket_reductase_CS"/>
</dbReference>
<keyword evidence="4" id="KW-0732">Signal</keyword>
<feature type="domain" description="NADP-dependent oxidoreductase" evidence="5">
    <location>
        <begin position="58"/>
        <end position="288"/>
    </location>
</feature>
<dbReference type="InterPro" id="IPR023210">
    <property type="entry name" value="NADP_OxRdtase_dom"/>
</dbReference>
<dbReference type="PANTHER" id="PTHR43827:SF3">
    <property type="entry name" value="NADP-DEPENDENT OXIDOREDUCTASE DOMAIN-CONTAINING PROTEIN"/>
    <property type="match status" value="1"/>
</dbReference>